<feature type="non-terminal residue" evidence="1">
    <location>
        <position position="83"/>
    </location>
</feature>
<sequence length="83" mass="9709">MVHIAASNIIDDNASDNEHIISNNNYSLVSQYFVTFECNKHKETIIDHMIDDNDMDENLLKYKDKILQILGILNMKKVRKNWA</sequence>
<proteinExistence type="predicted"/>
<name>A0ACA9PVA5_9GLOM</name>
<keyword evidence="2" id="KW-1185">Reference proteome</keyword>
<evidence type="ECO:0000313" key="1">
    <source>
        <dbReference type="EMBL" id="CAG8718014.1"/>
    </source>
</evidence>
<evidence type="ECO:0000313" key="2">
    <source>
        <dbReference type="Proteomes" id="UP000789366"/>
    </source>
</evidence>
<accession>A0ACA9PVA5</accession>
<organism evidence="1 2">
    <name type="scientific">Cetraspora pellucida</name>
    <dbReference type="NCBI Taxonomy" id="1433469"/>
    <lineage>
        <taxon>Eukaryota</taxon>
        <taxon>Fungi</taxon>
        <taxon>Fungi incertae sedis</taxon>
        <taxon>Mucoromycota</taxon>
        <taxon>Glomeromycotina</taxon>
        <taxon>Glomeromycetes</taxon>
        <taxon>Diversisporales</taxon>
        <taxon>Gigasporaceae</taxon>
        <taxon>Cetraspora</taxon>
    </lineage>
</organism>
<comment type="caution">
    <text evidence="1">The sequence shown here is derived from an EMBL/GenBank/DDBJ whole genome shotgun (WGS) entry which is preliminary data.</text>
</comment>
<reference evidence="1" key="1">
    <citation type="submission" date="2021-06" db="EMBL/GenBank/DDBJ databases">
        <authorList>
            <person name="Kallberg Y."/>
            <person name="Tangrot J."/>
            <person name="Rosling A."/>
        </authorList>
    </citation>
    <scope>NUCLEOTIDE SEQUENCE</scope>
    <source>
        <strain evidence="1">28 12/20/2015</strain>
    </source>
</reference>
<dbReference type="EMBL" id="CAJVPW010028335">
    <property type="protein sequence ID" value="CAG8718014.1"/>
    <property type="molecule type" value="Genomic_DNA"/>
</dbReference>
<dbReference type="Proteomes" id="UP000789366">
    <property type="component" value="Unassembled WGS sequence"/>
</dbReference>
<protein>
    <submittedName>
        <fullName evidence="1">2973_t:CDS:1</fullName>
    </submittedName>
</protein>
<gene>
    <name evidence="1" type="ORF">SPELUC_LOCUS12248</name>
</gene>